<proteinExistence type="predicted"/>
<dbReference type="AlphaFoldDB" id="A0AAV7KQR5"/>
<evidence type="ECO:0000313" key="1">
    <source>
        <dbReference type="EMBL" id="KAJ1081462.1"/>
    </source>
</evidence>
<dbReference type="Proteomes" id="UP001066276">
    <property type="component" value="Chromosome 12"/>
</dbReference>
<comment type="caution">
    <text evidence="1">The sequence shown here is derived from an EMBL/GenBank/DDBJ whole genome shotgun (WGS) entry which is preliminary data.</text>
</comment>
<protein>
    <recommendedName>
        <fullName evidence="3">Endonuclease/exonuclease/phosphatase domain-containing protein</fullName>
    </recommendedName>
</protein>
<evidence type="ECO:0008006" key="3">
    <source>
        <dbReference type="Google" id="ProtNLM"/>
    </source>
</evidence>
<dbReference type="EMBL" id="JANPWB010000016">
    <property type="protein sequence ID" value="KAJ1081462.1"/>
    <property type="molecule type" value="Genomic_DNA"/>
</dbReference>
<gene>
    <name evidence="1" type="ORF">NDU88_001644</name>
</gene>
<evidence type="ECO:0000313" key="2">
    <source>
        <dbReference type="Proteomes" id="UP001066276"/>
    </source>
</evidence>
<reference evidence="1" key="1">
    <citation type="journal article" date="2022" name="bioRxiv">
        <title>Sequencing and chromosome-scale assembly of the giantPleurodeles waltlgenome.</title>
        <authorList>
            <person name="Brown T."/>
            <person name="Elewa A."/>
            <person name="Iarovenko S."/>
            <person name="Subramanian E."/>
            <person name="Araus A.J."/>
            <person name="Petzold A."/>
            <person name="Susuki M."/>
            <person name="Suzuki K.-i.T."/>
            <person name="Hayashi T."/>
            <person name="Toyoda A."/>
            <person name="Oliveira C."/>
            <person name="Osipova E."/>
            <person name="Leigh N.D."/>
            <person name="Simon A."/>
            <person name="Yun M.H."/>
        </authorList>
    </citation>
    <scope>NUCLEOTIDE SEQUENCE</scope>
    <source>
        <strain evidence="1">20211129_DDA</strain>
        <tissue evidence="1">Liver</tissue>
    </source>
</reference>
<sequence length="201" mass="22013">MVRHAHQHKDLAVPGHWLFLEAGRSNPAWDEEADCVVGNGWATRKERAEKVGCMPPLRLTTSVSPQPAGGNWIGGLNNIGDQIHSCRVRQEAAKGRCGRRQDPDIILQENHLVGNCGWRIWRRSMDVERGGPCAGILLHLPCYLQPGLQSTALDKLGDQIVALPETLLFIGGDLNLSTSGEMNRVMANGKDLRQTSALPNS</sequence>
<accession>A0AAV7KQR5</accession>
<name>A0AAV7KQR5_PLEWA</name>
<organism evidence="1 2">
    <name type="scientific">Pleurodeles waltl</name>
    <name type="common">Iberian ribbed newt</name>
    <dbReference type="NCBI Taxonomy" id="8319"/>
    <lineage>
        <taxon>Eukaryota</taxon>
        <taxon>Metazoa</taxon>
        <taxon>Chordata</taxon>
        <taxon>Craniata</taxon>
        <taxon>Vertebrata</taxon>
        <taxon>Euteleostomi</taxon>
        <taxon>Amphibia</taxon>
        <taxon>Batrachia</taxon>
        <taxon>Caudata</taxon>
        <taxon>Salamandroidea</taxon>
        <taxon>Salamandridae</taxon>
        <taxon>Pleurodelinae</taxon>
        <taxon>Pleurodeles</taxon>
    </lineage>
</organism>
<keyword evidence="2" id="KW-1185">Reference proteome</keyword>